<evidence type="ECO:0000256" key="6">
    <source>
        <dbReference type="ARBA" id="ARBA00023136"/>
    </source>
</evidence>
<feature type="transmembrane region" description="Helical" evidence="8">
    <location>
        <begin position="240"/>
        <end position="263"/>
    </location>
</feature>
<dbReference type="GO" id="GO:0016323">
    <property type="term" value="C:basolateral plasma membrane"/>
    <property type="evidence" value="ECO:0007669"/>
    <property type="project" value="TreeGrafter"/>
</dbReference>
<keyword evidence="5 8" id="KW-1133">Transmembrane helix</keyword>
<comment type="similarity">
    <text evidence="2 8">Belongs to the organo anion transporter (TC 2.A.60) family.</text>
</comment>
<dbReference type="Proteomes" id="UP000277204">
    <property type="component" value="Unassembled WGS sequence"/>
</dbReference>
<evidence type="ECO:0000256" key="2">
    <source>
        <dbReference type="ARBA" id="ARBA00009657"/>
    </source>
</evidence>
<feature type="transmembrane region" description="Helical" evidence="8">
    <location>
        <begin position="624"/>
        <end position="648"/>
    </location>
</feature>
<dbReference type="PROSITE" id="PS51465">
    <property type="entry name" value="KAZAL_2"/>
    <property type="match status" value="1"/>
</dbReference>
<feature type="transmembrane region" description="Helical" evidence="8">
    <location>
        <begin position="60"/>
        <end position="80"/>
    </location>
</feature>
<evidence type="ECO:0000313" key="11">
    <source>
        <dbReference type="Proteomes" id="UP000277204"/>
    </source>
</evidence>
<dbReference type="Gene3D" id="1.20.1250.20">
    <property type="entry name" value="MFS general substrate transporter like domains"/>
    <property type="match status" value="1"/>
</dbReference>
<feature type="transmembrane region" description="Helical" evidence="8">
    <location>
        <begin position="92"/>
        <end position="119"/>
    </location>
</feature>
<sequence>MLENNAASNVETCEGECQFPGDLKQHRIPKTTLSLDIADRSLYCGIYKWRPPFLRSSGNLIAFLAAACFISCLQSSFSGYTSSQVTTLEKRFAIGSSVIGVINSCFEVGYIFSVIYVSYVGSHGRVPVWISIGLFIMSAGSFLWSLPHFVFFDSSRTSSVSLNEQLCVLSKNTSTCAEGCDDKSLIGCSESSTIGYAFLPVFILAQLLIGAGSSPILTLTPPFIDDHVPSSKAPPMIASLYAASAMGPVIGFALGAFLLQYPADVLTMYRPFKIGPDDPEWIGAWWAGFILLGGLVFVGAIILLMFPRKLQEFSCCDSLKSKKLSIKSVPMNNGCVLSESSNAKNFNVVAPMRPHDKHTNSTLETEINPDNDSEYQSPWSDFSSSRRSQRKSRSSNSHFQSQPLDSKNTWSDFSTVVCSLIRNKIYIMACFCICSEMFIVVGFASFLPKYLEMGFRINKSSSSLIAGGLIVPCGAFGILVGGIILNRFQFRRKGAIRFVLVVNLIILACMCSFFLLGCKNPSIAGLTVSYPEDSLYSRNILSVCNANCSCNQNEWSPVCHLASDITYISPCHAGCQERFLLNNSIYEFRKCACTLHSINNNSIVSSKITDVTKPGECDLHCHTLIPFVVLLTFLLFLTGVIQNPLLMVTMRSVDHNQRSFALGLQFTIVRLFSYLPSPIVYGRVIDGACRFWRTECGRVGDCAFVDVRDLNLYITGLGLVVKGSGLLFYFFLLYFLYRDKSADNTTYNNHGSLANEPKHLHGEANGPKVPTVVVSYGRP</sequence>
<dbReference type="InterPro" id="IPR036259">
    <property type="entry name" value="MFS_trans_sf"/>
</dbReference>
<feature type="transmembrane region" description="Helical" evidence="8">
    <location>
        <begin position="498"/>
        <end position="517"/>
    </location>
</feature>
<feature type="transmembrane region" description="Helical" evidence="8">
    <location>
        <begin position="126"/>
        <end position="146"/>
    </location>
</feature>
<evidence type="ECO:0000313" key="10">
    <source>
        <dbReference type="EMBL" id="VDO51722.1"/>
    </source>
</evidence>
<evidence type="ECO:0000256" key="9">
    <source>
        <dbReference type="SAM" id="MobiDB-lite"/>
    </source>
</evidence>
<feature type="transmembrane region" description="Helical" evidence="8">
    <location>
        <begin position="660"/>
        <end position="681"/>
    </location>
</feature>
<keyword evidence="8" id="KW-0406">Ion transport</keyword>
<evidence type="ECO:0000256" key="4">
    <source>
        <dbReference type="ARBA" id="ARBA00022692"/>
    </source>
</evidence>
<gene>
    <name evidence="10" type="ORF">SMRZ_LOCUS1577</name>
</gene>
<dbReference type="GO" id="GO:0015347">
    <property type="term" value="F:sodium-independent organic anion transmembrane transporter activity"/>
    <property type="evidence" value="ECO:0007669"/>
    <property type="project" value="TreeGrafter"/>
</dbReference>
<evidence type="ECO:0000256" key="5">
    <source>
        <dbReference type="ARBA" id="ARBA00022989"/>
    </source>
</evidence>
<dbReference type="InterPro" id="IPR004156">
    <property type="entry name" value="OATP"/>
</dbReference>
<organism evidence="10 11">
    <name type="scientific">Schistosoma margrebowiei</name>
    <dbReference type="NCBI Taxonomy" id="48269"/>
    <lineage>
        <taxon>Eukaryota</taxon>
        <taxon>Metazoa</taxon>
        <taxon>Spiralia</taxon>
        <taxon>Lophotrochozoa</taxon>
        <taxon>Platyhelminthes</taxon>
        <taxon>Trematoda</taxon>
        <taxon>Digenea</taxon>
        <taxon>Strigeidida</taxon>
        <taxon>Schistosomatoidea</taxon>
        <taxon>Schistosomatidae</taxon>
        <taxon>Schistosoma</taxon>
    </lineage>
</organism>
<dbReference type="CDD" id="cd17336">
    <property type="entry name" value="MFS_SLCO_OATP"/>
    <property type="match status" value="1"/>
</dbReference>
<evidence type="ECO:0000256" key="3">
    <source>
        <dbReference type="ARBA" id="ARBA00022475"/>
    </source>
</evidence>
<feature type="region of interest" description="Disordered" evidence="9">
    <location>
        <begin position="352"/>
        <end position="405"/>
    </location>
</feature>
<feature type="transmembrane region" description="Helical" evidence="8">
    <location>
        <begin position="464"/>
        <end position="486"/>
    </location>
</feature>
<dbReference type="NCBIfam" id="TIGR00805">
    <property type="entry name" value="oat"/>
    <property type="match status" value="1"/>
</dbReference>
<feature type="compositionally biased region" description="Low complexity" evidence="9">
    <location>
        <begin position="377"/>
        <end position="386"/>
    </location>
</feature>
<dbReference type="SUPFAM" id="SSF103473">
    <property type="entry name" value="MFS general substrate transporter"/>
    <property type="match status" value="1"/>
</dbReference>
<feature type="transmembrane region" description="Helical" evidence="8">
    <location>
        <begin position="713"/>
        <end position="737"/>
    </location>
</feature>
<dbReference type="GO" id="GO:0043252">
    <property type="term" value="P:sodium-independent organic anion transport"/>
    <property type="evidence" value="ECO:0007669"/>
    <property type="project" value="TreeGrafter"/>
</dbReference>
<keyword evidence="11" id="KW-1185">Reference proteome</keyword>
<keyword evidence="7" id="KW-1015">Disulfide bond</keyword>
<keyword evidence="8" id="KW-0813">Transport</keyword>
<accession>A0A183LCQ2</accession>
<proteinExistence type="inferred from homology"/>
<keyword evidence="6 8" id="KW-0472">Membrane</keyword>
<feature type="transmembrane region" description="Helical" evidence="8">
    <location>
        <begin position="194"/>
        <end position="219"/>
    </location>
</feature>
<name>A0A183LCQ2_9TREM</name>
<dbReference type="Pfam" id="PF03137">
    <property type="entry name" value="OATP"/>
    <property type="match status" value="1"/>
</dbReference>
<dbReference type="GO" id="GO:0006811">
    <property type="term" value="P:monoatomic ion transport"/>
    <property type="evidence" value="ECO:0007669"/>
    <property type="project" value="UniProtKB-KW"/>
</dbReference>
<dbReference type="EMBL" id="UZAI01000354">
    <property type="protein sequence ID" value="VDO51722.1"/>
    <property type="molecule type" value="Genomic_DNA"/>
</dbReference>
<comment type="subcellular location">
    <subcellularLocation>
        <location evidence="1 8">Cell membrane</location>
        <topology evidence="1 8">Multi-pass membrane protein</topology>
    </subcellularLocation>
</comment>
<feature type="transmembrane region" description="Helical" evidence="8">
    <location>
        <begin position="425"/>
        <end position="444"/>
    </location>
</feature>
<keyword evidence="4 8" id="KW-0812">Transmembrane</keyword>
<dbReference type="AlphaFoldDB" id="A0A183LCQ2"/>
<evidence type="ECO:0000256" key="1">
    <source>
        <dbReference type="ARBA" id="ARBA00004651"/>
    </source>
</evidence>
<dbReference type="PANTHER" id="PTHR11388">
    <property type="entry name" value="ORGANIC ANION TRANSPORTER"/>
    <property type="match status" value="1"/>
</dbReference>
<dbReference type="PANTHER" id="PTHR11388:SF142">
    <property type="entry name" value="SOLUTE CARRIER ORGANIC ANION TRANSPORTER FAMILY MEMBER 5A1"/>
    <property type="match status" value="1"/>
</dbReference>
<protein>
    <recommendedName>
        <fullName evidence="8">Solute carrier organic anion transporter family member</fullName>
    </recommendedName>
</protein>
<reference evidence="10 11" key="1">
    <citation type="submission" date="2018-11" db="EMBL/GenBank/DDBJ databases">
        <authorList>
            <consortium name="Pathogen Informatics"/>
        </authorList>
    </citation>
    <scope>NUCLEOTIDE SEQUENCE [LARGE SCALE GENOMIC DNA]</scope>
    <source>
        <strain evidence="10 11">Zambia</strain>
    </source>
</reference>
<feature type="transmembrane region" description="Helical" evidence="8">
    <location>
        <begin position="283"/>
        <end position="306"/>
    </location>
</feature>
<dbReference type="InterPro" id="IPR002350">
    <property type="entry name" value="Kazal_dom"/>
</dbReference>
<evidence type="ECO:0000256" key="7">
    <source>
        <dbReference type="ARBA" id="ARBA00023157"/>
    </source>
</evidence>
<keyword evidence="3" id="KW-1003">Cell membrane</keyword>
<evidence type="ECO:0000256" key="8">
    <source>
        <dbReference type="RuleBase" id="RU362056"/>
    </source>
</evidence>